<proteinExistence type="predicted"/>
<evidence type="ECO:0000256" key="2">
    <source>
        <dbReference type="SAM" id="Phobius"/>
    </source>
</evidence>
<dbReference type="Pfam" id="PF01847">
    <property type="entry name" value="VHL"/>
    <property type="match status" value="1"/>
</dbReference>
<dbReference type="InterPro" id="IPR024053">
    <property type="entry name" value="VHL_beta_dom"/>
</dbReference>
<dbReference type="Pfam" id="PF01562">
    <property type="entry name" value="Pep_M12B_propep"/>
    <property type="match status" value="1"/>
</dbReference>
<keyword evidence="2" id="KW-0472">Membrane</keyword>
<dbReference type="KEGG" id="aten:116307608"/>
<evidence type="ECO:0000259" key="3">
    <source>
        <dbReference type="Pfam" id="PF01562"/>
    </source>
</evidence>
<feature type="domain" description="von Hippel-Lindau disease tumour suppressor beta" evidence="4">
    <location>
        <begin position="238"/>
        <end position="301"/>
    </location>
</feature>
<dbReference type="RefSeq" id="XP_031573737.1">
    <property type="nucleotide sequence ID" value="XM_031717877.1"/>
</dbReference>
<evidence type="ECO:0000259" key="4">
    <source>
        <dbReference type="Pfam" id="PF01847"/>
    </source>
</evidence>
<dbReference type="InterPro" id="IPR002870">
    <property type="entry name" value="Peptidase_M12B_N"/>
</dbReference>
<dbReference type="Gene3D" id="2.60.40.780">
    <property type="entry name" value="von Hippel-Lindau disease tumour suppressor, beta domain"/>
    <property type="match status" value="1"/>
</dbReference>
<organism evidence="5 6">
    <name type="scientific">Actinia tenebrosa</name>
    <name type="common">Australian red waratah sea anemone</name>
    <dbReference type="NCBI Taxonomy" id="6105"/>
    <lineage>
        <taxon>Eukaryota</taxon>
        <taxon>Metazoa</taxon>
        <taxon>Cnidaria</taxon>
        <taxon>Anthozoa</taxon>
        <taxon>Hexacorallia</taxon>
        <taxon>Actiniaria</taxon>
        <taxon>Actiniidae</taxon>
        <taxon>Actinia</taxon>
    </lineage>
</organism>
<dbReference type="Proteomes" id="UP000515163">
    <property type="component" value="Unplaced"/>
</dbReference>
<dbReference type="OrthoDB" id="413400at2759"/>
<name>A0A6P8J2C0_ACTTE</name>
<evidence type="ECO:0000256" key="1">
    <source>
        <dbReference type="ARBA" id="ARBA00023157"/>
    </source>
</evidence>
<keyword evidence="5" id="KW-1185">Reference proteome</keyword>
<keyword evidence="2" id="KW-0812">Transmembrane</keyword>
<dbReference type="InterPro" id="IPR037140">
    <property type="entry name" value="VHL_beta_dom_sf"/>
</dbReference>
<evidence type="ECO:0000313" key="6">
    <source>
        <dbReference type="RefSeq" id="XP_031573737.1"/>
    </source>
</evidence>
<feature type="domain" description="Peptidase M12B propeptide" evidence="3">
    <location>
        <begin position="51"/>
        <end position="139"/>
    </location>
</feature>
<dbReference type="GeneID" id="116307608"/>
<feature type="transmembrane region" description="Helical" evidence="2">
    <location>
        <begin position="6"/>
        <end position="24"/>
    </location>
</feature>
<accession>A0A6P8J2C0</accession>
<gene>
    <name evidence="6" type="primary">LOC116307608</name>
</gene>
<keyword evidence="2" id="KW-1133">Transmembrane helix</keyword>
<evidence type="ECO:0000313" key="5">
    <source>
        <dbReference type="Proteomes" id="UP000515163"/>
    </source>
</evidence>
<dbReference type="AlphaFoldDB" id="A0A6P8J2C0"/>
<keyword evidence="1" id="KW-1015">Disulfide bond</keyword>
<reference evidence="6" key="1">
    <citation type="submission" date="2025-08" db="UniProtKB">
        <authorList>
            <consortium name="RefSeq"/>
        </authorList>
    </citation>
    <scope>IDENTIFICATION</scope>
    <source>
        <tissue evidence="6">Tentacle</tissue>
    </source>
</reference>
<dbReference type="InParanoid" id="A0A6P8J2C0"/>
<sequence>MVHQDFIVYFSFVVFLLITSFPFLNTAKAKWKAQTPILHQEHLLRNLPDCEIGYPTETNQDGRYIRHVTSPDHQRRKRRSIDRTDTPIYYNITYRGTTYSAKLRLNEELLSSGFVVETHKKGGRVEKTRLVDNCYLIGETSVYNLSVALSDCDGLSGAIDTGDDVLFIEPIINETAVKSKHQGKPHLLYTKSSLQKIDQVAFDMMGDNWKPNYASAKSAKGSTEKFIFQAARSFIRIVNQADRPVKIIYLDGKEEKLFAVLQVDGEQSINTFTSHRWLARDSISDKKLFIDGKKLYIPRVNLEYDRKTIYVTIPSMIRKSTIQK</sequence>
<dbReference type="SUPFAM" id="SSF49468">
    <property type="entry name" value="VHL"/>
    <property type="match status" value="1"/>
</dbReference>
<protein>
    <submittedName>
        <fullName evidence="6">A disintegrin and metalloproteinase with thrombospondin motifs 2-like</fullName>
    </submittedName>
</protein>
<dbReference type="InterPro" id="IPR036208">
    <property type="entry name" value="VHL_sf"/>
</dbReference>